<dbReference type="GeneTree" id="ENSGT01150000286899"/>
<dbReference type="PANTHER" id="PTHR25465">
    <property type="entry name" value="B-BOX DOMAIN CONTAINING"/>
    <property type="match status" value="1"/>
</dbReference>
<dbReference type="PROSITE" id="PS50089">
    <property type="entry name" value="ZF_RING_2"/>
    <property type="match status" value="1"/>
</dbReference>
<dbReference type="InterPro" id="IPR058030">
    <property type="entry name" value="TRIM8/14/16/25/29/45/65_CC"/>
</dbReference>
<dbReference type="Gene3D" id="3.30.40.10">
    <property type="entry name" value="Zinc/RING finger domain, C3HC4 (zinc finger)"/>
    <property type="match status" value="1"/>
</dbReference>
<dbReference type="InterPro" id="IPR017907">
    <property type="entry name" value="Znf_RING_CS"/>
</dbReference>
<evidence type="ECO:0000313" key="8">
    <source>
        <dbReference type="Ensembl" id="ENSCCRP00000130093.1"/>
    </source>
</evidence>
<dbReference type="SMART" id="SM00336">
    <property type="entry name" value="BBOX"/>
    <property type="match status" value="1"/>
</dbReference>
<dbReference type="Gene3D" id="3.30.160.60">
    <property type="entry name" value="Classic Zinc Finger"/>
    <property type="match status" value="1"/>
</dbReference>
<dbReference type="Pfam" id="PF00643">
    <property type="entry name" value="zf-B_box"/>
    <property type="match status" value="1"/>
</dbReference>
<evidence type="ECO:0000259" key="7">
    <source>
        <dbReference type="PROSITE" id="PS50119"/>
    </source>
</evidence>
<dbReference type="PROSITE" id="PS00518">
    <property type="entry name" value="ZF_RING_1"/>
    <property type="match status" value="1"/>
</dbReference>
<dbReference type="OMA" id="KHELATD"/>
<dbReference type="AlphaFoldDB" id="A0A9J7ZFV8"/>
<dbReference type="InterPro" id="IPR000315">
    <property type="entry name" value="Znf_B-box"/>
</dbReference>
<feature type="coiled-coil region" evidence="5">
    <location>
        <begin position="259"/>
        <end position="286"/>
    </location>
</feature>
<dbReference type="PANTHER" id="PTHR25465:SF5">
    <property type="entry name" value="E3 UBIQUITIN_ISG15 LIGASE TRIM25-RELATED"/>
    <property type="match status" value="1"/>
</dbReference>
<evidence type="ECO:0000256" key="1">
    <source>
        <dbReference type="ARBA" id="ARBA00022723"/>
    </source>
</evidence>
<evidence type="ECO:0000256" key="3">
    <source>
        <dbReference type="ARBA" id="ARBA00022833"/>
    </source>
</evidence>
<dbReference type="Gene3D" id="4.10.830.40">
    <property type="match status" value="1"/>
</dbReference>
<evidence type="ECO:0000256" key="4">
    <source>
        <dbReference type="PROSITE-ProRule" id="PRU00024"/>
    </source>
</evidence>
<dbReference type="PROSITE" id="PS50119">
    <property type="entry name" value="ZF_BBOX"/>
    <property type="match status" value="1"/>
</dbReference>
<sequence>MAEASISVDQDQLSCSVCLDLLKDPVTISCGHTFCMRCISGCWDEEDWKRIYSCPQCRQTFSPRPDLCKYVAFAKIVEKLKKTRLQATAPAVHHAGSGDVQCDSCSEIKQRAVKSCLECRISYCQIHLEQHENLFRGQKHNLMDASERLQEMICPRHDELLEMYCCTDQSCICMLCLVEEHNNHVTVSAAAARTEKQRHLEKKQRKIIQQKEKELQELRKTVVSHKRSAQTAVEDSERVFTQLICSVEKCHSEVKQLIRDQERAVMNQAEEQLERLKKEIIELSETPDHVHFLQSLPSVFQCLSGSTEGFTVSSHQTFDDVVKLVSQLRDNLQFCKEESEEITKKGKHRILFINQFRCFH</sequence>
<feature type="domain" description="RING-type" evidence="6">
    <location>
        <begin position="15"/>
        <end position="58"/>
    </location>
</feature>
<proteinExistence type="predicted"/>
<organism evidence="8 9">
    <name type="scientific">Cyprinus carpio carpio</name>
    <dbReference type="NCBI Taxonomy" id="630221"/>
    <lineage>
        <taxon>Eukaryota</taxon>
        <taxon>Metazoa</taxon>
        <taxon>Chordata</taxon>
        <taxon>Craniata</taxon>
        <taxon>Vertebrata</taxon>
        <taxon>Euteleostomi</taxon>
        <taxon>Actinopterygii</taxon>
        <taxon>Neopterygii</taxon>
        <taxon>Teleostei</taxon>
        <taxon>Ostariophysi</taxon>
        <taxon>Cypriniformes</taxon>
        <taxon>Cyprinidae</taxon>
        <taxon>Cyprininae</taxon>
        <taxon>Cyprinus</taxon>
    </lineage>
</organism>
<accession>A0A9J7ZFV8</accession>
<dbReference type="InterPro" id="IPR013083">
    <property type="entry name" value="Znf_RING/FYVE/PHD"/>
</dbReference>
<evidence type="ECO:0000256" key="5">
    <source>
        <dbReference type="SAM" id="Coils"/>
    </source>
</evidence>
<feature type="domain" description="B box-type" evidence="7">
    <location>
        <begin position="149"/>
        <end position="189"/>
    </location>
</feature>
<keyword evidence="1" id="KW-0479">Metal-binding</keyword>
<dbReference type="SUPFAM" id="SSF57850">
    <property type="entry name" value="RING/U-box"/>
    <property type="match status" value="1"/>
</dbReference>
<dbReference type="Ensembl" id="ENSCCRT00000111617.1">
    <property type="protein sequence ID" value="ENSCCRP00000130093.1"/>
    <property type="gene ID" value="ENSCCRG00000069482.1"/>
</dbReference>
<reference evidence="8" key="2">
    <citation type="submission" date="2025-09" db="UniProtKB">
        <authorList>
            <consortium name="Ensembl"/>
        </authorList>
    </citation>
    <scope>IDENTIFICATION</scope>
</reference>
<dbReference type="Pfam" id="PF15227">
    <property type="entry name" value="zf-C3HC4_4"/>
    <property type="match status" value="1"/>
</dbReference>
<reference evidence="8" key="1">
    <citation type="submission" date="2025-08" db="UniProtKB">
        <authorList>
            <consortium name="Ensembl"/>
        </authorList>
    </citation>
    <scope>IDENTIFICATION</scope>
</reference>
<protein>
    <submittedName>
        <fullName evidence="8">Uncharacterized protein</fullName>
    </submittedName>
</protein>
<keyword evidence="2 4" id="KW-0863">Zinc-finger</keyword>
<evidence type="ECO:0000256" key="2">
    <source>
        <dbReference type="ARBA" id="ARBA00022771"/>
    </source>
</evidence>
<dbReference type="CDD" id="cd19769">
    <property type="entry name" value="Bbox2_TRIM16-like"/>
    <property type="match status" value="1"/>
</dbReference>
<dbReference type="InterPro" id="IPR001841">
    <property type="entry name" value="Znf_RING"/>
</dbReference>
<keyword evidence="9" id="KW-1185">Reference proteome</keyword>
<dbReference type="SUPFAM" id="SSF57845">
    <property type="entry name" value="B-box zinc-binding domain"/>
    <property type="match status" value="1"/>
</dbReference>
<evidence type="ECO:0000259" key="6">
    <source>
        <dbReference type="PROSITE" id="PS50089"/>
    </source>
</evidence>
<dbReference type="SMART" id="SM00184">
    <property type="entry name" value="RING"/>
    <property type="match status" value="1"/>
</dbReference>
<feature type="coiled-coil region" evidence="5">
    <location>
        <begin position="193"/>
        <end position="228"/>
    </location>
</feature>
<keyword evidence="3" id="KW-0862">Zinc</keyword>
<dbReference type="InterPro" id="IPR051051">
    <property type="entry name" value="E3_ubiq-ligase_TRIM/RNF"/>
</dbReference>
<dbReference type="Proteomes" id="UP001108240">
    <property type="component" value="Unplaced"/>
</dbReference>
<dbReference type="Pfam" id="PF25600">
    <property type="entry name" value="TRIM_CC"/>
    <property type="match status" value="1"/>
</dbReference>
<name>A0A9J7ZFV8_CYPCA</name>
<dbReference type="GO" id="GO:0008270">
    <property type="term" value="F:zinc ion binding"/>
    <property type="evidence" value="ECO:0007669"/>
    <property type="project" value="UniProtKB-KW"/>
</dbReference>
<evidence type="ECO:0000313" key="9">
    <source>
        <dbReference type="Proteomes" id="UP001108240"/>
    </source>
</evidence>
<keyword evidence="5" id="KW-0175">Coiled coil</keyword>